<name>A0ACD1FV87_9EURO</name>
<sequence>MVKGHQGIPEDQMDTVAPSSCQRAKTTRHPLCQLEIRKIELPNGEVQGQRQQVPLILSWALSIHKAQGQTLRRVRVDLRKVLNCIGMEVINLLCSPCGAKGIGQEQSTARDIAAAAALYAAAKHCNVGVENDERGKPWWRLTDVDIHEVRRTVMIMAQLYEQHALKRNMCYLSAPTASDEGTEKTRILRAGGSASKTRTRSREPEHDRILPSKGI</sequence>
<proteinExistence type="predicted"/>
<gene>
    <name evidence="1" type="ORF">BO95DRAFT_468291</name>
</gene>
<protein>
    <submittedName>
        <fullName evidence="1">Uncharacterized protein</fullName>
    </submittedName>
</protein>
<dbReference type="EMBL" id="KZ825397">
    <property type="protein sequence ID" value="RAH40900.1"/>
    <property type="molecule type" value="Genomic_DNA"/>
</dbReference>
<reference evidence="1" key="1">
    <citation type="submission" date="2018-02" db="EMBL/GenBank/DDBJ databases">
        <title>The genomes of Aspergillus section Nigri reveals drivers in fungal speciation.</title>
        <authorList>
            <consortium name="DOE Joint Genome Institute"/>
            <person name="Vesth T.C."/>
            <person name="Nybo J."/>
            <person name="Theobald S."/>
            <person name="Brandl J."/>
            <person name="Frisvad J.C."/>
            <person name="Nielsen K.F."/>
            <person name="Lyhne E.K."/>
            <person name="Kogle M.E."/>
            <person name="Kuo A."/>
            <person name="Riley R."/>
            <person name="Clum A."/>
            <person name="Nolan M."/>
            <person name="Lipzen A."/>
            <person name="Salamov A."/>
            <person name="Henrissat B."/>
            <person name="Wiebenga A."/>
            <person name="De vries R.P."/>
            <person name="Grigoriev I.V."/>
            <person name="Mortensen U.H."/>
            <person name="Andersen M.R."/>
            <person name="Baker S.E."/>
        </authorList>
    </citation>
    <scope>NUCLEOTIDE SEQUENCE</scope>
    <source>
        <strain evidence="1">CBS 621.78</strain>
    </source>
</reference>
<evidence type="ECO:0000313" key="1">
    <source>
        <dbReference type="EMBL" id="RAH40900.1"/>
    </source>
</evidence>
<dbReference type="Proteomes" id="UP000249057">
    <property type="component" value="Unassembled WGS sequence"/>
</dbReference>
<evidence type="ECO:0000313" key="2">
    <source>
        <dbReference type="Proteomes" id="UP000249057"/>
    </source>
</evidence>
<accession>A0ACD1FV87</accession>
<organism evidence="1 2">
    <name type="scientific">Aspergillus brunneoviolaceus CBS 621.78</name>
    <dbReference type="NCBI Taxonomy" id="1450534"/>
    <lineage>
        <taxon>Eukaryota</taxon>
        <taxon>Fungi</taxon>
        <taxon>Dikarya</taxon>
        <taxon>Ascomycota</taxon>
        <taxon>Pezizomycotina</taxon>
        <taxon>Eurotiomycetes</taxon>
        <taxon>Eurotiomycetidae</taxon>
        <taxon>Eurotiales</taxon>
        <taxon>Aspergillaceae</taxon>
        <taxon>Aspergillus</taxon>
        <taxon>Aspergillus subgen. Circumdati</taxon>
    </lineage>
</organism>
<keyword evidence="2" id="KW-1185">Reference proteome</keyword>